<dbReference type="InterPro" id="IPR007110">
    <property type="entry name" value="Ig-like_dom"/>
</dbReference>
<keyword evidence="1" id="KW-1133">Transmembrane helix</keyword>
<dbReference type="SMART" id="SM00408">
    <property type="entry name" value="IGc2"/>
    <property type="match status" value="1"/>
</dbReference>
<dbReference type="Pfam" id="PF13895">
    <property type="entry name" value="Ig_2"/>
    <property type="match status" value="1"/>
</dbReference>
<proteinExistence type="predicted"/>
<dbReference type="InterPro" id="IPR003599">
    <property type="entry name" value="Ig_sub"/>
</dbReference>
<feature type="domain" description="Ig-like" evidence="2">
    <location>
        <begin position="218"/>
        <end position="280"/>
    </location>
</feature>
<evidence type="ECO:0000256" key="1">
    <source>
        <dbReference type="SAM" id="Phobius"/>
    </source>
</evidence>
<evidence type="ECO:0000313" key="4">
    <source>
        <dbReference type="Proteomes" id="UP000005226"/>
    </source>
</evidence>
<reference evidence="3" key="3">
    <citation type="submission" date="2025-09" db="UniProtKB">
        <authorList>
            <consortium name="Ensembl"/>
        </authorList>
    </citation>
    <scope>IDENTIFICATION</scope>
</reference>
<protein>
    <recommendedName>
        <fullName evidence="2">Ig-like domain-containing protein</fullName>
    </recommendedName>
</protein>
<keyword evidence="1" id="KW-0472">Membrane</keyword>
<reference evidence="3" key="2">
    <citation type="submission" date="2025-08" db="UniProtKB">
        <authorList>
            <consortium name="Ensembl"/>
        </authorList>
    </citation>
    <scope>IDENTIFICATION</scope>
</reference>
<dbReference type="Ensembl" id="ENSTRUT00000088099.1">
    <property type="protein sequence ID" value="ENSTRUP00000058924.1"/>
    <property type="gene ID" value="ENSTRUG00000027656.1"/>
</dbReference>
<feature type="transmembrane region" description="Helical" evidence="1">
    <location>
        <begin position="385"/>
        <end position="405"/>
    </location>
</feature>
<dbReference type="SUPFAM" id="SSF48726">
    <property type="entry name" value="Immunoglobulin"/>
    <property type="match status" value="2"/>
</dbReference>
<dbReference type="InterPro" id="IPR013783">
    <property type="entry name" value="Ig-like_fold"/>
</dbReference>
<dbReference type="AlphaFoldDB" id="A0A674MD12"/>
<reference evidence="3 4" key="1">
    <citation type="journal article" date="2011" name="Genome Biol. Evol.">
        <title>Integration of the genetic map and genome assembly of fugu facilitates insights into distinct features of genome evolution in teleosts and mammals.</title>
        <authorList>
            <person name="Kai W."/>
            <person name="Kikuchi K."/>
            <person name="Tohari S."/>
            <person name="Chew A.K."/>
            <person name="Tay A."/>
            <person name="Fujiwara A."/>
            <person name="Hosoya S."/>
            <person name="Suetake H."/>
            <person name="Naruse K."/>
            <person name="Brenner S."/>
            <person name="Suzuki Y."/>
            <person name="Venkatesh B."/>
        </authorList>
    </citation>
    <scope>NUCLEOTIDE SEQUENCE [LARGE SCALE GENOMIC DNA]</scope>
</reference>
<name>A0A674MD12_TAKRU</name>
<dbReference type="PROSITE" id="PS50835">
    <property type="entry name" value="IG_LIKE"/>
    <property type="match status" value="2"/>
</dbReference>
<organism evidence="3 4">
    <name type="scientific">Takifugu rubripes</name>
    <name type="common">Japanese pufferfish</name>
    <name type="synonym">Fugu rubripes</name>
    <dbReference type="NCBI Taxonomy" id="31033"/>
    <lineage>
        <taxon>Eukaryota</taxon>
        <taxon>Metazoa</taxon>
        <taxon>Chordata</taxon>
        <taxon>Craniata</taxon>
        <taxon>Vertebrata</taxon>
        <taxon>Euteleostomi</taxon>
        <taxon>Actinopterygii</taxon>
        <taxon>Neopterygii</taxon>
        <taxon>Teleostei</taxon>
        <taxon>Neoteleostei</taxon>
        <taxon>Acanthomorphata</taxon>
        <taxon>Eupercaria</taxon>
        <taxon>Tetraodontiformes</taxon>
        <taxon>Tetradontoidea</taxon>
        <taxon>Tetraodontidae</taxon>
        <taxon>Takifugu</taxon>
    </lineage>
</organism>
<keyword evidence="1" id="KW-0812">Transmembrane</keyword>
<dbReference type="Proteomes" id="UP000005226">
    <property type="component" value="Chromosome 17"/>
</dbReference>
<dbReference type="PANTHER" id="PTHR46013">
    <property type="entry name" value="VASCULAR CELL ADHESION MOLECULE 1"/>
    <property type="match status" value="1"/>
</dbReference>
<accession>A0A674MD12</accession>
<dbReference type="Gene3D" id="2.60.40.10">
    <property type="entry name" value="Immunoglobulins"/>
    <property type="match status" value="2"/>
</dbReference>
<evidence type="ECO:0000259" key="2">
    <source>
        <dbReference type="PROSITE" id="PS50835"/>
    </source>
</evidence>
<dbReference type="PANTHER" id="PTHR46013:SF4">
    <property type="entry name" value="B-CELL RECEPTOR CD22-RELATED"/>
    <property type="match status" value="1"/>
</dbReference>
<dbReference type="InterPro" id="IPR003598">
    <property type="entry name" value="Ig_sub2"/>
</dbReference>
<feature type="domain" description="Ig-like" evidence="2">
    <location>
        <begin position="297"/>
        <end position="375"/>
    </location>
</feature>
<dbReference type="GeneTree" id="ENSGT00940000169068"/>
<keyword evidence="4" id="KW-1185">Reference proteome</keyword>
<dbReference type="SMART" id="SM00409">
    <property type="entry name" value="IG"/>
    <property type="match status" value="2"/>
</dbReference>
<dbReference type="InterPro" id="IPR036179">
    <property type="entry name" value="Ig-like_dom_sf"/>
</dbReference>
<sequence length="492" mass="54147">MGGVPLCQSTMSCFSSSDLQVIGSTQNLSCGTCSLTPQQNCNLFKTEQKILGNIYYAAPEDNILTDDCTCRIEEIGHSGVSVEAATSTSTEICVVKGSTVDISCNCKYPSWLPYGDTFWVIKASDVELSSNSHHSYTCFKEYLYYQSKYNYRLTVRITNVHKNDSAVYKFMIRTNTGGWRLTGETGVRLTVPGNSQHVSVLTSAVVSIVTVCLLMTDPVLQVRVSRQESSNRNELTCQSQCGASLYSYIWYKNDEKVDGATRIHDVSLSINSSARYSCTVIGYESFRSPAVYAPEGPLVSVSPSGEVEENTTITLNCSSDANPAANYSWYKEGENSSKSSEQNFVITQVTAKDSGRYSCRVWNLLGHSESTVNVTVVPVWPWKLAAIRSGVGIFLIGLTGVFVLFGKKNTHKKSVETKVDISSKLEEEYTSIHFPKAQTDLCSKVKTSGHLEPKHVEEEDVQYSEVSFHRPSSAPRTTGAVDSTDAIYSTVK</sequence>
<evidence type="ECO:0000313" key="3">
    <source>
        <dbReference type="Ensembl" id="ENSTRUP00000058924.1"/>
    </source>
</evidence>